<dbReference type="Pfam" id="PF01420">
    <property type="entry name" value="Methylase_S"/>
    <property type="match status" value="1"/>
</dbReference>
<dbReference type="Gene3D" id="3.90.220.20">
    <property type="entry name" value="DNA methylase specificity domains"/>
    <property type="match status" value="2"/>
</dbReference>
<dbReference type="EMBL" id="BRXR01000001">
    <property type="protein sequence ID" value="GLC31163.1"/>
    <property type="molecule type" value="Genomic_DNA"/>
</dbReference>
<feature type="domain" description="Type I restriction modification DNA specificity" evidence="4">
    <location>
        <begin position="260"/>
        <end position="425"/>
    </location>
</feature>
<evidence type="ECO:0000256" key="2">
    <source>
        <dbReference type="ARBA" id="ARBA00022747"/>
    </source>
</evidence>
<evidence type="ECO:0000256" key="1">
    <source>
        <dbReference type="ARBA" id="ARBA00010923"/>
    </source>
</evidence>
<dbReference type="SUPFAM" id="SSF116734">
    <property type="entry name" value="DNA methylase specificity domain"/>
    <property type="match status" value="2"/>
</dbReference>
<proteinExistence type="inferred from homology"/>
<dbReference type="InterPro" id="IPR000055">
    <property type="entry name" value="Restrct_endonuc_typeI_TRD"/>
</dbReference>
<organism evidence="5 6">
    <name type="scientific">Clostridium omnivorum</name>
    <dbReference type="NCBI Taxonomy" id="1604902"/>
    <lineage>
        <taxon>Bacteria</taxon>
        <taxon>Bacillati</taxon>
        <taxon>Bacillota</taxon>
        <taxon>Clostridia</taxon>
        <taxon>Eubacteriales</taxon>
        <taxon>Clostridiaceae</taxon>
        <taxon>Clostridium</taxon>
    </lineage>
</organism>
<dbReference type="InterPro" id="IPR044946">
    <property type="entry name" value="Restrct_endonuc_typeI_TRD_sf"/>
</dbReference>
<dbReference type="PANTHER" id="PTHR30408">
    <property type="entry name" value="TYPE-1 RESTRICTION ENZYME ECOKI SPECIFICITY PROTEIN"/>
    <property type="match status" value="1"/>
</dbReference>
<dbReference type="RefSeq" id="WP_264850441.1">
    <property type="nucleotide sequence ID" value="NZ_BRXR01000001.1"/>
</dbReference>
<accession>A0ABQ5N7F3</accession>
<dbReference type="PANTHER" id="PTHR30408:SF12">
    <property type="entry name" value="TYPE I RESTRICTION ENZYME MJAVIII SPECIFICITY SUBUNIT"/>
    <property type="match status" value="1"/>
</dbReference>
<name>A0ABQ5N7F3_9CLOT</name>
<comment type="caution">
    <text evidence="5">The sequence shown here is derived from an EMBL/GenBank/DDBJ whole genome shotgun (WGS) entry which is preliminary data.</text>
</comment>
<dbReference type="InterPro" id="IPR052021">
    <property type="entry name" value="Type-I_RS_S_subunit"/>
</dbReference>
<evidence type="ECO:0000313" key="6">
    <source>
        <dbReference type="Proteomes" id="UP001208567"/>
    </source>
</evidence>
<evidence type="ECO:0000256" key="3">
    <source>
        <dbReference type="ARBA" id="ARBA00023125"/>
    </source>
</evidence>
<dbReference type="Proteomes" id="UP001208567">
    <property type="component" value="Unassembled WGS sequence"/>
</dbReference>
<keyword evidence="2" id="KW-0680">Restriction system</keyword>
<reference evidence="5 6" key="1">
    <citation type="journal article" date="2024" name="Int. J. Syst. Evol. Microbiol.">
        <title>Clostridium omnivorum sp. nov., isolated from anoxic soil under the treatment of reductive soil disinfestation.</title>
        <authorList>
            <person name="Ueki A."/>
            <person name="Tonouchi A."/>
            <person name="Kaku N."/>
            <person name="Honma S."/>
            <person name="Ueki K."/>
        </authorList>
    </citation>
    <scope>NUCLEOTIDE SEQUENCE [LARGE SCALE GENOMIC DNA]</scope>
    <source>
        <strain evidence="5 6">E14</strain>
    </source>
</reference>
<keyword evidence="3" id="KW-0238">DNA-binding</keyword>
<gene>
    <name evidence="5" type="ORF">bsdE14_25730</name>
</gene>
<keyword evidence="6" id="KW-1185">Reference proteome</keyword>
<protein>
    <recommendedName>
        <fullName evidence="4">Type I restriction modification DNA specificity domain-containing protein</fullName>
    </recommendedName>
</protein>
<sequence>MAVSERCNYDIFVGAEEWTVDTLITKLNITNEKRIPVTELVKINSVTLKELNLEGNISLPYVEVKNVDADNKILDIQNLVEMQIKDLPARARYVGYPGDILLSSIRPERGAIAILPHDYEYYAVSSNFFVLSPIDIPSELLYFVLSDESVLNEFGSLASGSTIPTMTVKQFKSYRFKEFDKSSNNINAAINIYNKLINRVQNFVNINDAADIVFKDKLLVTNNANKNLPKFKAIDYSLLSDRFDAEFLLSINSPSIEWKVKSNKIKDIALVENPPSEAKRNEYVNDELPIIQTKNLQENSIYIDSKDVEFVKIDDESSKGVRFLRPTDIIVAKIGANLSKSAIIPSDLKGAISNPNSYIIRNEHGDVLTEYLLLFLRTSMAQEQIEAQIKSGSAMKMLKLSMLKEIEVPLPGLDMQGSIVDEINKRANINDESTLENDIKLFKQNLFIS</sequence>
<evidence type="ECO:0000313" key="5">
    <source>
        <dbReference type="EMBL" id="GLC31163.1"/>
    </source>
</evidence>
<comment type="similarity">
    <text evidence="1">Belongs to the type-I restriction system S methylase family.</text>
</comment>
<evidence type="ECO:0000259" key="4">
    <source>
        <dbReference type="Pfam" id="PF01420"/>
    </source>
</evidence>